<feature type="region of interest" description="Disordered" evidence="5">
    <location>
        <begin position="1"/>
        <end position="143"/>
    </location>
</feature>
<dbReference type="STRING" id="350054.Mflv_4301"/>
<evidence type="ECO:0000256" key="4">
    <source>
        <dbReference type="ARBA" id="ARBA00022840"/>
    </source>
</evidence>
<evidence type="ECO:0000256" key="2">
    <source>
        <dbReference type="ARBA" id="ARBA00022448"/>
    </source>
</evidence>
<comment type="similarity">
    <text evidence="1">Belongs to the ABC transporter superfamily.</text>
</comment>
<proteinExistence type="inferred from homology"/>
<feature type="compositionally biased region" description="Basic and acidic residues" evidence="5">
    <location>
        <begin position="11"/>
        <end position="29"/>
    </location>
</feature>
<gene>
    <name evidence="7" type="ordered locus">Mflv_4301</name>
</gene>
<dbReference type="InterPro" id="IPR003593">
    <property type="entry name" value="AAA+_ATPase"/>
</dbReference>
<dbReference type="Pfam" id="PF00005">
    <property type="entry name" value="ABC_tran"/>
    <property type="match status" value="1"/>
</dbReference>
<dbReference type="GO" id="GO:0005524">
    <property type="term" value="F:ATP binding"/>
    <property type="evidence" value="ECO:0007669"/>
    <property type="project" value="UniProtKB-KW"/>
</dbReference>
<sequence>MRHGPTTSHDIGSRDGLGRRDVVDGDRAGGNRRSRGSRRPRYRRRVRDHLRGADAGRTRRPDPASGRLARPGRRQGRATRRRCARRRGAEDDLPRRLLPAAQRGERGHRPRDPRARPAHRGDQRESARGSDGAGRRRVAAYRRPVEAGEQVIVQRHQDDRPADPVQLRMIETSGLTKSFGPKKVLDDVSVCFPGGTVTALLGLNGAGKTTLLRLIAGLDRPDGGTVTVDGRAPGGDPNQVGVHLGPGALDPRHTVGRHLKWLAALAGTEVRRIDDVLDETGLHAQRRERIGALSLGARQRLSIAGALLCSPRALLFDEPLNGLDVPGIVWFRGLLRKLADDGCAVVVATHLLAEVVLSADRVLMLDCGRPRVHGPLDNVIPAGDQPRDWLESALLDGARCA</sequence>
<evidence type="ECO:0000313" key="7">
    <source>
        <dbReference type="EMBL" id="ABP46770.1"/>
    </source>
</evidence>
<reference evidence="7" key="2">
    <citation type="journal article" date="2013" name="PLoS ONE">
        <title>A Gene Expression Study of the Activities of Aromatic Ring-Cleavage Dioxygenases in Mycobacterium gilvum PYR-GCK to Changes in Salinity and pH during Pyrene Degradation.</title>
        <authorList>
            <person name="Badejo A.C."/>
            <person name="Badejo A.O."/>
            <person name="Shin K.H."/>
            <person name="Chai Y.G."/>
        </authorList>
    </citation>
    <scope>NUCLEOTIDE SEQUENCE [LARGE SCALE GENOMIC DNA]</scope>
    <source>
        <strain evidence="7">PYR-GCK</strain>
    </source>
</reference>
<dbReference type="EMBL" id="CP000656">
    <property type="protein sequence ID" value="ABP46770.1"/>
    <property type="molecule type" value="Genomic_DNA"/>
</dbReference>
<dbReference type="SMART" id="SM00382">
    <property type="entry name" value="AAA"/>
    <property type="match status" value="1"/>
</dbReference>
<evidence type="ECO:0000259" key="6">
    <source>
        <dbReference type="PROSITE" id="PS50893"/>
    </source>
</evidence>
<protein>
    <submittedName>
        <fullName evidence="7">ABC transporter related protein</fullName>
    </submittedName>
</protein>
<dbReference type="InterPro" id="IPR027417">
    <property type="entry name" value="P-loop_NTPase"/>
</dbReference>
<keyword evidence="2" id="KW-0813">Transport</keyword>
<dbReference type="SUPFAM" id="SSF52540">
    <property type="entry name" value="P-loop containing nucleoside triphosphate hydrolases"/>
    <property type="match status" value="1"/>
</dbReference>
<dbReference type="GO" id="GO:0016887">
    <property type="term" value="F:ATP hydrolysis activity"/>
    <property type="evidence" value="ECO:0007669"/>
    <property type="project" value="InterPro"/>
</dbReference>
<dbReference type="PANTHER" id="PTHR43335">
    <property type="entry name" value="ABC TRANSPORTER, ATP-BINDING PROTEIN"/>
    <property type="match status" value="1"/>
</dbReference>
<organism evidence="7">
    <name type="scientific">Mycolicibacterium gilvum (strain PYR-GCK)</name>
    <name type="common">Mycobacterium gilvum (strain PYR-GCK)</name>
    <dbReference type="NCBI Taxonomy" id="350054"/>
    <lineage>
        <taxon>Bacteria</taxon>
        <taxon>Bacillati</taxon>
        <taxon>Actinomycetota</taxon>
        <taxon>Actinomycetes</taxon>
        <taxon>Mycobacteriales</taxon>
        <taxon>Mycobacteriaceae</taxon>
        <taxon>Mycolicibacterium</taxon>
    </lineage>
</organism>
<dbReference type="InterPro" id="IPR003439">
    <property type="entry name" value="ABC_transporter-like_ATP-bd"/>
</dbReference>
<feature type="domain" description="ABC transporter" evidence="6">
    <location>
        <begin position="170"/>
        <end position="392"/>
    </location>
</feature>
<reference evidence="7" key="1">
    <citation type="submission" date="2007-04" db="EMBL/GenBank/DDBJ databases">
        <authorList>
            <consortium name="US DOE Joint Genome Institute"/>
            <person name="Copeland A."/>
            <person name="Lucas S."/>
            <person name="Lapidus A."/>
            <person name="Barry K."/>
            <person name="Detter J.C."/>
            <person name="Glavina del Rio T."/>
            <person name="Hammon N."/>
            <person name="Israni S."/>
            <person name="Dalin E."/>
            <person name="Tice H."/>
            <person name="Pitluck S."/>
            <person name="Chain P."/>
            <person name="Malfatti S."/>
            <person name="Shin M."/>
            <person name="Vergez L."/>
            <person name="Schmutz J."/>
            <person name="Larimer F."/>
            <person name="Land M."/>
            <person name="Hauser L."/>
            <person name="Kyrpides N."/>
            <person name="Mikhailova N."/>
            <person name="Miller C."/>
            <person name="Richardson P."/>
        </authorList>
    </citation>
    <scope>NUCLEOTIDE SEQUENCE</scope>
    <source>
        <strain evidence="7">PYR-GCK</strain>
    </source>
</reference>
<keyword evidence="4" id="KW-0067">ATP-binding</keyword>
<dbReference type="HOGENOM" id="CLU_686642_0_0_11"/>
<evidence type="ECO:0000256" key="3">
    <source>
        <dbReference type="ARBA" id="ARBA00022741"/>
    </source>
</evidence>
<dbReference type="PROSITE" id="PS50893">
    <property type="entry name" value="ABC_TRANSPORTER_2"/>
    <property type="match status" value="1"/>
</dbReference>
<evidence type="ECO:0000256" key="1">
    <source>
        <dbReference type="ARBA" id="ARBA00005417"/>
    </source>
</evidence>
<feature type="compositionally biased region" description="Polar residues" evidence="5">
    <location>
        <begin position="1"/>
        <end position="10"/>
    </location>
</feature>
<feature type="compositionally biased region" description="Basic residues" evidence="5">
    <location>
        <begin position="70"/>
        <end position="86"/>
    </location>
</feature>
<keyword evidence="3" id="KW-0547">Nucleotide-binding</keyword>
<evidence type="ECO:0000256" key="5">
    <source>
        <dbReference type="SAM" id="MobiDB-lite"/>
    </source>
</evidence>
<feature type="compositionally biased region" description="Basic and acidic residues" evidence="5">
    <location>
        <begin position="103"/>
        <end position="128"/>
    </location>
</feature>
<dbReference type="AlphaFoldDB" id="A4TDV2"/>
<dbReference type="KEGG" id="mgi:Mflv_4301"/>
<feature type="compositionally biased region" description="Basic residues" evidence="5">
    <location>
        <begin position="30"/>
        <end position="48"/>
    </location>
</feature>
<name>A4TDV2_MYCGI</name>
<dbReference type="eggNOG" id="COG1131">
    <property type="taxonomic scope" value="Bacteria"/>
</dbReference>
<dbReference type="Gene3D" id="3.40.50.300">
    <property type="entry name" value="P-loop containing nucleotide triphosphate hydrolases"/>
    <property type="match status" value="1"/>
</dbReference>
<feature type="compositionally biased region" description="Basic and acidic residues" evidence="5">
    <location>
        <begin position="49"/>
        <end position="62"/>
    </location>
</feature>
<dbReference type="PANTHER" id="PTHR43335:SF4">
    <property type="entry name" value="ABC TRANSPORTER, ATP-BINDING PROTEIN"/>
    <property type="match status" value="1"/>
</dbReference>
<accession>A4TDV2</accession>